<evidence type="ECO:0000256" key="1">
    <source>
        <dbReference type="SAM" id="Phobius"/>
    </source>
</evidence>
<keyword evidence="1" id="KW-1133">Transmembrane helix</keyword>
<evidence type="ECO:0000313" key="3">
    <source>
        <dbReference type="EMBL" id="THF74374.1"/>
    </source>
</evidence>
<dbReference type="InterPro" id="IPR050570">
    <property type="entry name" value="Cell_wall_metabolism_enzyme"/>
</dbReference>
<dbReference type="RefSeq" id="WP_136372629.1">
    <property type="nucleotide sequence ID" value="NZ_SSOB01000041.1"/>
</dbReference>
<dbReference type="GO" id="GO:0004222">
    <property type="term" value="F:metalloendopeptidase activity"/>
    <property type="evidence" value="ECO:0007669"/>
    <property type="project" value="TreeGrafter"/>
</dbReference>
<feature type="domain" description="M23ase beta-sheet core" evidence="2">
    <location>
        <begin position="213"/>
        <end position="308"/>
    </location>
</feature>
<organism evidence="3 4">
    <name type="scientific">Cohnella fermenti</name>
    <dbReference type="NCBI Taxonomy" id="2565925"/>
    <lineage>
        <taxon>Bacteria</taxon>
        <taxon>Bacillati</taxon>
        <taxon>Bacillota</taxon>
        <taxon>Bacilli</taxon>
        <taxon>Bacillales</taxon>
        <taxon>Paenibacillaceae</taxon>
        <taxon>Cohnella</taxon>
    </lineage>
</organism>
<protein>
    <submittedName>
        <fullName evidence="3">Peptidase M23</fullName>
    </submittedName>
</protein>
<feature type="transmembrane region" description="Helical" evidence="1">
    <location>
        <begin position="12"/>
        <end position="41"/>
    </location>
</feature>
<dbReference type="PANTHER" id="PTHR21666:SF270">
    <property type="entry name" value="MUREIN HYDROLASE ACTIVATOR ENVC"/>
    <property type="match status" value="1"/>
</dbReference>
<dbReference type="SUPFAM" id="SSF53955">
    <property type="entry name" value="Lysozyme-like"/>
    <property type="match status" value="1"/>
</dbReference>
<dbReference type="PANTHER" id="PTHR21666">
    <property type="entry name" value="PEPTIDASE-RELATED"/>
    <property type="match status" value="1"/>
</dbReference>
<dbReference type="Proteomes" id="UP000310636">
    <property type="component" value="Unassembled WGS sequence"/>
</dbReference>
<dbReference type="EMBL" id="SSOB01000041">
    <property type="protein sequence ID" value="THF74374.1"/>
    <property type="molecule type" value="Genomic_DNA"/>
</dbReference>
<gene>
    <name evidence="3" type="ORF">E6C55_25360</name>
</gene>
<dbReference type="CDD" id="cd12797">
    <property type="entry name" value="M23_peptidase"/>
    <property type="match status" value="1"/>
</dbReference>
<dbReference type="InterPro" id="IPR016047">
    <property type="entry name" value="M23ase_b-sheet_dom"/>
</dbReference>
<dbReference type="Pfam" id="PF01551">
    <property type="entry name" value="Peptidase_M23"/>
    <property type="match status" value="1"/>
</dbReference>
<sequence>MDISGLVKRRVFWWVVGSLGATGIGIAILVMVLIFALLGALVSASDTSQLEGVEVPNNASFDIPMLLLPIYIQAENGQASWARLAAMHRVTTNFGAEKAKRIDTIGSLGFPRSLWETYRQDGDEDGEIDPDNPYDAIFSLANYLRASAEDEESALNGWFLNAEQVAMVHRKEAEYAAVLPIPGKWLWPLLGYTAISSPYGYRVDPVTGAPSEFHAGIDIPAPRGTPVMATQNGTVVQVVRSSTGYGNHILLQHANDFISLYGHLADIAVRQGQQVHQGEMIGWVGSTGKSTGPHLHFEMRVHGQTVDPLTLVFPPNEPPVSSSAIETAFVSSMGNRKVGWTLAGASGSFYME</sequence>
<keyword evidence="1" id="KW-0812">Transmembrane</keyword>
<dbReference type="Gene3D" id="2.70.70.10">
    <property type="entry name" value="Glucose Permease (Domain IIA)"/>
    <property type="match status" value="1"/>
</dbReference>
<dbReference type="OrthoDB" id="9809488at2"/>
<proteinExistence type="predicted"/>
<keyword evidence="1" id="KW-0472">Membrane</keyword>
<evidence type="ECO:0000259" key="2">
    <source>
        <dbReference type="Pfam" id="PF01551"/>
    </source>
</evidence>
<dbReference type="InterPro" id="IPR011055">
    <property type="entry name" value="Dup_hybrid_motif"/>
</dbReference>
<dbReference type="SUPFAM" id="SSF51261">
    <property type="entry name" value="Duplicated hybrid motif"/>
    <property type="match status" value="1"/>
</dbReference>
<dbReference type="AlphaFoldDB" id="A0A4S4BID4"/>
<dbReference type="InterPro" id="IPR023346">
    <property type="entry name" value="Lysozyme-like_dom_sf"/>
</dbReference>
<keyword evidence="4" id="KW-1185">Reference proteome</keyword>
<name>A0A4S4BID4_9BACL</name>
<evidence type="ECO:0000313" key="4">
    <source>
        <dbReference type="Proteomes" id="UP000310636"/>
    </source>
</evidence>
<reference evidence="3 4" key="1">
    <citation type="submission" date="2019-04" db="EMBL/GenBank/DDBJ databases">
        <title>Cohnella sp. nov. isolated from preserved vegetables.</title>
        <authorList>
            <person name="Lin S.-Y."/>
            <person name="Hung M.-H."/>
            <person name="Young C.-C."/>
        </authorList>
    </citation>
    <scope>NUCLEOTIDE SEQUENCE [LARGE SCALE GENOMIC DNA]</scope>
    <source>
        <strain evidence="3 4">CC-MHH1044</strain>
    </source>
</reference>
<comment type="caution">
    <text evidence="3">The sequence shown here is derived from an EMBL/GenBank/DDBJ whole genome shotgun (WGS) entry which is preliminary data.</text>
</comment>
<accession>A0A4S4BID4</accession>